<accession>A0A165E5Z3</accession>
<evidence type="ECO:0008006" key="12">
    <source>
        <dbReference type="Google" id="ProtNLM"/>
    </source>
</evidence>
<evidence type="ECO:0000256" key="8">
    <source>
        <dbReference type="SAM" id="MobiDB-lite"/>
    </source>
</evidence>
<proteinExistence type="inferred from homology"/>
<organism evidence="10 11">
    <name type="scientific">Calocera cornea HHB12733</name>
    <dbReference type="NCBI Taxonomy" id="1353952"/>
    <lineage>
        <taxon>Eukaryota</taxon>
        <taxon>Fungi</taxon>
        <taxon>Dikarya</taxon>
        <taxon>Basidiomycota</taxon>
        <taxon>Agaricomycotina</taxon>
        <taxon>Dacrymycetes</taxon>
        <taxon>Dacrymycetales</taxon>
        <taxon>Dacrymycetaceae</taxon>
        <taxon>Calocera</taxon>
    </lineage>
</organism>
<dbReference type="PANTHER" id="PTHR31686">
    <property type="match status" value="1"/>
</dbReference>
<comment type="subcellular location">
    <subcellularLocation>
        <location evidence="1">Cell membrane</location>
        <topology evidence="1">Multi-pass membrane protein</topology>
    </subcellularLocation>
</comment>
<evidence type="ECO:0000313" key="11">
    <source>
        <dbReference type="Proteomes" id="UP000076842"/>
    </source>
</evidence>
<evidence type="ECO:0000313" key="10">
    <source>
        <dbReference type="EMBL" id="KZT54168.1"/>
    </source>
</evidence>
<dbReference type="Pfam" id="PF03595">
    <property type="entry name" value="SLAC1"/>
    <property type="match status" value="1"/>
</dbReference>
<dbReference type="FunCoup" id="A0A165E5Z3">
    <property type="interactions" value="66"/>
</dbReference>
<feature type="compositionally biased region" description="Basic and acidic residues" evidence="8">
    <location>
        <begin position="259"/>
        <end position="269"/>
    </location>
</feature>
<dbReference type="InParanoid" id="A0A165E5Z3"/>
<feature type="transmembrane region" description="Helical" evidence="9">
    <location>
        <begin position="38"/>
        <end position="62"/>
    </location>
</feature>
<evidence type="ECO:0000256" key="7">
    <source>
        <dbReference type="ARBA" id="ARBA00023136"/>
    </source>
</evidence>
<sequence length="294" mass="31082">MLTATLLLPFIPPIVAPALGSQLGTAFAVTHPGRAQLTLFVSYASLGLGLPTTMLMLAAYSVRLVLHSAPPRGALTSVVLPLDPLGQGGLSLIALGELAQRIIIPADLETSTVPASSIFGVPMMGDFAYVYGVVSGCLFWGFGMVWLCLALQTFAHAMCNKQGQRFGMPWWGLTLPLGVYTLLTLSLSAALAPTALAFFLQALGTALALLFLTWLYIATRTLVLGIQGSMFHAPCLESMEERPLLAGDGPGPEEEELELERGAGGRAEGRGQMMMMGREWSLRSGSASNGALEV</sequence>
<evidence type="ECO:0000256" key="4">
    <source>
        <dbReference type="ARBA" id="ARBA00022475"/>
    </source>
</evidence>
<evidence type="ECO:0000256" key="2">
    <source>
        <dbReference type="ARBA" id="ARBA00008566"/>
    </source>
</evidence>
<reference evidence="10 11" key="1">
    <citation type="journal article" date="2016" name="Mol. Biol. Evol.">
        <title>Comparative Genomics of Early-Diverging Mushroom-Forming Fungi Provides Insights into the Origins of Lignocellulose Decay Capabilities.</title>
        <authorList>
            <person name="Nagy L.G."/>
            <person name="Riley R."/>
            <person name="Tritt A."/>
            <person name="Adam C."/>
            <person name="Daum C."/>
            <person name="Floudas D."/>
            <person name="Sun H."/>
            <person name="Yadav J.S."/>
            <person name="Pangilinan J."/>
            <person name="Larsson K.H."/>
            <person name="Matsuura K."/>
            <person name="Barry K."/>
            <person name="Labutti K."/>
            <person name="Kuo R."/>
            <person name="Ohm R.A."/>
            <person name="Bhattacharya S.S."/>
            <person name="Shirouzu T."/>
            <person name="Yoshinaga Y."/>
            <person name="Martin F.M."/>
            <person name="Grigoriev I.V."/>
            <person name="Hibbett D.S."/>
        </authorList>
    </citation>
    <scope>NUCLEOTIDE SEQUENCE [LARGE SCALE GENOMIC DNA]</scope>
    <source>
        <strain evidence="10 11">HHB12733</strain>
    </source>
</reference>
<name>A0A165E5Z3_9BASI</name>
<dbReference type="Proteomes" id="UP000076842">
    <property type="component" value="Unassembled WGS sequence"/>
</dbReference>
<keyword evidence="4" id="KW-1003">Cell membrane</keyword>
<dbReference type="AlphaFoldDB" id="A0A165E5Z3"/>
<dbReference type="Gene3D" id="1.50.10.150">
    <property type="entry name" value="Voltage-dependent anion channel"/>
    <property type="match status" value="1"/>
</dbReference>
<feature type="transmembrane region" description="Helical" evidence="9">
    <location>
        <begin position="198"/>
        <end position="217"/>
    </location>
</feature>
<feature type="region of interest" description="Disordered" evidence="8">
    <location>
        <begin position="242"/>
        <end position="271"/>
    </location>
</feature>
<dbReference type="OrthoDB" id="1099at2759"/>
<keyword evidence="6 9" id="KW-1133">Transmembrane helix</keyword>
<keyword evidence="5 9" id="KW-0812">Transmembrane</keyword>
<dbReference type="InterPro" id="IPR004695">
    <property type="entry name" value="SLAC1/Mae1/Ssu1/TehA"/>
</dbReference>
<protein>
    <recommendedName>
        <fullName evidence="12">C4-dicarboxylate transporter/malic acid transport protein</fullName>
    </recommendedName>
</protein>
<feature type="transmembrane region" description="Helical" evidence="9">
    <location>
        <begin position="128"/>
        <end position="149"/>
    </location>
</feature>
<evidence type="ECO:0000256" key="1">
    <source>
        <dbReference type="ARBA" id="ARBA00004651"/>
    </source>
</evidence>
<feature type="transmembrane region" description="Helical" evidence="9">
    <location>
        <begin position="170"/>
        <end position="192"/>
    </location>
</feature>
<dbReference type="GO" id="GO:0000319">
    <property type="term" value="F:sulfite transmembrane transporter activity"/>
    <property type="evidence" value="ECO:0007669"/>
    <property type="project" value="TreeGrafter"/>
</dbReference>
<evidence type="ECO:0000256" key="5">
    <source>
        <dbReference type="ARBA" id="ARBA00022692"/>
    </source>
</evidence>
<dbReference type="InterPro" id="IPR038665">
    <property type="entry name" value="Voltage-dep_anion_channel_sf"/>
</dbReference>
<dbReference type="GO" id="GO:0005886">
    <property type="term" value="C:plasma membrane"/>
    <property type="evidence" value="ECO:0007669"/>
    <property type="project" value="UniProtKB-SubCell"/>
</dbReference>
<keyword evidence="11" id="KW-1185">Reference proteome</keyword>
<keyword evidence="3" id="KW-0813">Transport</keyword>
<evidence type="ECO:0000256" key="6">
    <source>
        <dbReference type="ARBA" id="ARBA00022989"/>
    </source>
</evidence>
<dbReference type="InterPro" id="IPR051629">
    <property type="entry name" value="Sulfite_efflux_TDT"/>
</dbReference>
<comment type="similarity">
    <text evidence="2">Belongs to the tellurite-resistance/dicarboxylate transporter (TDT) family.</text>
</comment>
<evidence type="ECO:0000256" key="3">
    <source>
        <dbReference type="ARBA" id="ARBA00022448"/>
    </source>
</evidence>
<keyword evidence="7 9" id="KW-0472">Membrane</keyword>
<evidence type="ECO:0000256" key="9">
    <source>
        <dbReference type="SAM" id="Phobius"/>
    </source>
</evidence>
<gene>
    <name evidence="10" type="ORF">CALCODRAFT_500190</name>
</gene>
<dbReference type="PANTHER" id="PTHR31686:SF1">
    <property type="entry name" value="SULFITE EFFLUX PUMP SSU1"/>
    <property type="match status" value="1"/>
</dbReference>
<dbReference type="EMBL" id="KV424020">
    <property type="protein sequence ID" value="KZT54168.1"/>
    <property type="molecule type" value="Genomic_DNA"/>
</dbReference>